<dbReference type="Gene3D" id="3.40.190.10">
    <property type="entry name" value="Periplasmic binding protein-like II"/>
    <property type="match status" value="2"/>
</dbReference>
<dbReference type="PROSITE" id="PS51257">
    <property type="entry name" value="PROKAR_LIPOPROTEIN"/>
    <property type="match status" value="1"/>
</dbReference>
<sequence>MLPFTRSRFLRQLLFGVVGFLGVLVVGACSANTLDGGAIKLADATGNAGNLPVMRVATAPYFPPFTFLAEDGSIQGFDIDLMNAIGQASNFVVEFENQNGIDQVIRSLHTSTIDAAIYGLTITPDRARVVDFSHPYFRSGLAIATQASDTEITSIDTLPGKRVGVESGSTGEAKARMISGVKVKPFETVIRALEMLQDGKVDAVINDAPVTAYLINQGEAIGVKVVGRLLNEELYGIAVPKNASSLETINEGLSTILKNGQYETIYRKWFAADPPVLPETVP</sequence>
<dbReference type="CDD" id="cd13624">
    <property type="entry name" value="PBP2_Arg_Lys_His"/>
    <property type="match status" value="1"/>
</dbReference>
<dbReference type="AlphaFoldDB" id="A0A9E8ZGN4"/>
<dbReference type="GO" id="GO:0015276">
    <property type="term" value="F:ligand-gated monoatomic ion channel activity"/>
    <property type="evidence" value="ECO:0007669"/>
    <property type="project" value="InterPro"/>
</dbReference>
<name>A0A9E8ZGN4_9CYAN</name>
<evidence type="ECO:0000259" key="2">
    <source>
        <dbReference type="SMART" id="SM00062"/>
    </source>
</evidence>
<dbReference type="PANTHER" id="PTHR35936">
    <property type="entry name" value="MEMBRANE-BOUND LYTIC MUREIN TRANSGLYCOSYLASE F"/>
    <property type="match status" value="1"/>
</dbReference>
<evidence type="ECO:0000313" key="5">
    <source>
        <dbReference type="Proteomes" id="UP001163152"/>
    </source>
</evidence>
<dbReference type="GO" id="GO:0016020">
    <property type="term" value="C:membrane"/>
    <property type="evidence" value="ECO:0007669"/>
    <property type="project" value="InterPro"/>
</dbReference>
<dbReference type="SMART" id="SM00062">
    <property type="entry name" value="PBPb"/>
    <property type="match status" value="1"/>
</dbReference>
<dbReference type="Pfam" id="PF00497">
    <property type="entry name" value="SBP_bac_3"/>
    <property type="match status" value="1"/>
</dbReference>
<proteinExistence type="predicted"/>
<dbReference type="Proteomes" id="UP001163152">
    <property type="component" value="Chromosome"/>
</dbReference>
<evidence type="ECO:0000313" key="4">
    <source>
        <dbReference type="EMBL" id="WAL60968.1"/>
    </source>
</evidence>
<reference evidence="4" key="1">
    <citation type="submission" date="2022-12" db="EMBL/GenBank/DDBJ databases">
        <title>Polyphasic identification of a Novel Hot-Spring Cyanobacterium Ocullathermofonsia sinensis gen nov. sp. nov. and Genomic Insights on its Adaptations to the Thermal Habitat.</title>
        <authorList>
            <person name="Daroch M."/>
            <person name="Tang J."/>
            <person name="Jiang Y."/>
        </authorList>
    </citation>
    <scope>NUCLEOTIDE SEQUENCE</scope>
    <source>
        <strain evidence="4">PKUAC-SCTA174</strain>
    </source>
</reference>
<feature type="domain" description="Ionotropic glutamate receptor C-terminal" evidence="3">
    <location>
        <begin position="53"/>
        <end position="272"/>
    </location>
</feature>
<feature type="domain" description="Solute-binding protein family 3/N-terminal" evidence="2">
    <location>
        <begin position="53"/>
        <end position="273"/>
    </location>
</feature>
<dbReference type="InterPro" id="IPR001638">
    <property type="entry name" value="Solute-binding_3/MltF_N"/>
</dbReference>
<dbReference type="PANTHER" id="PTHR35936:SF17">
    <property type="entry name" value="ARGININE-BINDING EXTRACELLULAR PROTEIN ARTP"/>
    <property type="match status" value="1"/>
</dbReference>
<dbReference type="RefSeq" id="WP_268610924.1">
    <property type="nucleotide sequence ID" value="NZ_CP113797.1"/>
</dbReference>
<dbReference type="SMART" id="SM00079">
    <property type="entry name" value="PBPe"/>
    <property type="match status" value="1"/>
</dbReference>
<dbReference type="SUPFAM" id="SSF53850">
    <property type="entry name" value="Periplasmic binding protein-like II"/>
    <property type="match status" value="1"/>
</dbReference>
<dbReference type="InterPro" id="IPR001320">
    <property type="entry name" value="Iontro_rcpt_C"/>
</dbReference>
<keyword evidence="1" id="KW-0732">Signal</keyword>
<gene>
    <name evidence="4" type="ORF">OXH18_02925</name>
</gene>
<evidence type="ECO:0000259" key="3">
    <source>
        <dbReference type="SMART" id="SM00079"/>
    </source>
</evidence>
<dbReference type="KEGG" id="tsin:OXH18_02925"/>
<dbReference type="EMBL" id="CP113797">
    <property type="protein sequence ID" value="WAL60968.1"/>
    <property type="molecule type" value="Genomic_DNA"/>
</dbReference>
<organism evidence="4 5">
    <name type="scientific">Thermocoleostomius sinensis A174</name>
    <dbReference type="NCBI Taxonomy" id="2016057"/>
    <lineage>
        <taxon>Bacteria</taxon>
        <taxon>Bacillati</taxon>
        <taxon>Cyanobacteriota</taxon>
        <taxon>Cyanophyceae</taxon>
        <taxon>Oculatellales</taxon>
        <taxon>Oculatellaceae</taxon>
        <taxon>Thermocoleostomius</taxon>
    </lineage>
</organism>
<keyword evidence="5" id="KW-1185">Reference proteome</keyword>
<accession>A0A9E8ZGN4</accession>
<protein>
    <submittedName>
        <fullName evidence="4">Basic amino acid ABC transporter substrate-binding protein</fullName>
    </submittedName>
</protein>
<evidence type="ECO:0000256" key="1">
    <source>
        <dbReference type="ARBA" id="ARBA00022729"/>
    </source>
</evidence>